<dbReference type="EMBL" id="DTGR01000135">
    <property type="protein sequence ID" value="HHS29721.1"/>
    <property type="molecule type" value="Genomic_DNA"/>
</dbReference>
<keyword evidence="1" id="KW-0812">Transmembrane</keyword>
<evidence type="ECO:0000256" key="1">
    <source>
        <dbReference type="SAM" id="Phobius"/>
    </source>
</evidence>
<reference evidence="2" key="1">
    <citation type="journal article" date="2020" name="mSystems">
        <title>Genome- and Community-Level Interaction Insights into Carbon Utilization and Element Cycling Functions of Hydrothermarchaeota in Hydrothermal Sediment.</title>
        <authorList>
            <person name="Zhou Z."/>
            <person name="Liu Y."/>
            <person name="Xu W."/>
            <person name="Pan J."/>
            <person name="Luo Z.H."/>
            <person name="Li M."/>
        </authorList>
    </citation>
    <scope>NUCLEOTIDE SEQUENCE [LARGE SCALE GENOMIC DNA]</scope>
    <source>
        <strain evidence="2">SpSt-767</strain>
    </source>
</reference>
<name>A0A7V6DQ22_9BACT</name>
<gene>
    <name evidence="2" type="ORF">ENV52_08485</name>
</gene>
<feature type="transmembrane region" description="Helical" evidence="1">
    <location>
        <begin position="101"/>
        <end position="118"/>
    </location>
</feature>
<feature type="transmembrane region" description="Helical" evidence="1">
    <location>
        <begin position="402"/>
        <end position="421"/>
    </location>
</feature>
<accession>A0A7V6DQ22</accession>
<feature type="transmembrane region" description="Helical" evidence="1">
    <location>
        <begin position="197"/>
        <end position="230"/>
    </location>
</feature>
<protein>
    <recommendedName>
        <fullName evidence="3">Glycosyltransferase RgtA/B/C/D-like domain-containing protein</fullName>
    </recommendedName>
</protein>
<comment type="caution">
    <text evidence="2">The sequence shown here is derived from an EMBL/GenBank/DDBJ whole genome shotgun (WGS) entry which is preliminary data.</text>
</comment>
<keyword evidence="1" id="KW-1133">Transmembrane helix</keyword>
<feature type="transmembrane region" description="Helical" evidence="1">
    <location>
        <begin position="173"/>
        <end position="191"/>
    </location>
</feature>
<feature type="transmembrane region" description="Helical" evidence="1">
    <location>
        <begin position="303"/>
        <end position="321"/>
    </location>
</feature>
<keyword evidence="1" id="KW-0472">Membrane</keyword>
<feature type="transmembrane region" description="Helical" evidence="1">
    <location>
        <begin position="239"/>
        <end position="260"/>
    </location>
</feature>
<proteinExistence type="predicted"/>
<dbReference type="AlphaFoldDB" id="A0A7V6DQ22"/>
<organism evidence="2">
    <name type="scientific">Desulfobacca acetoxidans</name>
    <dbReference type="NCBI Taxonomy" id="60893"/>
    <lineage>
        <taxon>Bacteria</taxon>
        <taxon>Pseudomonadati</taxon>
        <taxon>Thermodesulfobacteriota</taxon>
        <taxon>Desulfobaccia</taxon>
        <taxon>Desulfobaccales</taxon>
        <taxon>Desulfobaccaceae</taxon>
        <taxon>Desulfobacca</taxon>
    </lineage>
</organism>
<feature type="transmembrane region" description="Helical" evidence="1">
    <location>
        <begin position="12"/>
        <end position="32"/>
    </location>
</feature>
<sequence>MIPEKSRSTWGPWLLFGVGLLIYVGVQGYMMVTPLRHWTLTPEIDDTLTYVLKSQQMLECFQQNCPALNDLRDQLFSRGDVSANSEAFKQRVLTVSRVFPVYHPLFSALLIGLSKLGMQGNLMEAYRFLWSLAPLIFGVAFAYWLATMFNPAVAGVALMLLAFKVYPDTGLSLLVPSNLTMALAVVLWARIISSRGWAPWSLVLGTLVLVTMHLIGVIYAAMAVALSLLLADQEHRKRLLLAVGAVAVFLAGALLVARLVKRPDFVLPPLLPSGGHPLLKIFQGTAANALRVIVDNVRLSDGLWGSPAIFCGAVVLGWLVLKPASRRVVARMLLIYGLVLGGFMFYASNHPADILFRLWIPLVVLLFGLVAQAICFGVDASKGRWRDQRQAPPDQGSFDLKRFWPLILLAVLLGYSGQMIARGAEQVQVMATYLREKEPLVFYPSQPKDLLAHAHPGDRVLYTSYMVMDYYLINGALRLGAVYYNPALQGTWTTSRWLVRPDLRFAVAFQPTVYHPSFEGKDESDWWPSMPDFRYSLLNRRRGHEPLAREGKIPAALYHYVDVKATTPNAPKTLRLNIDNPQGSRVIDIVPLDQEGKPLDQYRQVLDVPAHHSGWLTVDLTKLPVGAAIRLVFPHDSGKLQISGLTFGEDRLHWPWSQKALMSFQYRNECNGPITVSFDPAALLPQQLRGRQITVMDDRGSSVLMKLQK</sequence>
<evidence type="ECO:0008006" key="3">
    <source>
        <dbReference type="Google" id="ProtNLM"/>
    </source>
</evidence>
<feature type="transmembrane region" description="Helical" evidence="1">
    <location>
        <begin position="328"/>
        <end position="347"/>
    </location>
</feature>
<evidence type="ECO:0000313" key="2">
    <source>
        <dbReference type="EMBL" id="HHS29721.1"/>
    </source>
</evidence>
<feature type="transmembrane region" description="Helical" evidence="1">
    <location>
        <begin position="359"/>
        <end position="381"/>
    </location>
</feature>